<gene>
    <name evidence="3" type="ORF">PCAR9_A20579</name>
    <name evidence="2" type="ORF">PCARR_a0672</name>
</gene>
<organism evidence="3 4">
    <name type="scientific">Pseudoalteromonas carrageenovora IAM 12662</name>
    <dbReference type="NCBI Taxonomy" id="1314868"/>
    <lineage>
        <taxon>Bacteria</taxon>
        <taxon>Pseudomonadati</taxon>
        <taxon>Pseudomonadota</taxon>
        <taxon>Gammaproteobacteria</taxon>
        <taxon>Alteromonadales</taxon>
        <taxon>Pseudoalteromonadaceae</taxon>
        <taxon>Pseudoalteromonas</taxon>
    </lineage>
</organism>
<evidence type="ECO:0000313" key="4">
    <source>
        <dbReference type="Proteomes" id="UP000238288"/>
    </source>
</evidence>
<dbReference type="CDD" id="cd08876">
    <property type="entry name" value="START_1"/>
    <property type="match status" value="1"/>
</dbReference>
<dbReference type="AlphaFoldDB" id="A0A2K4X764"/>
<dbReference type="PROSITE" id="PS50848">
    <property type="entry name" value="START"/>
    <property type="match status" value="1"/>
</dbReference>
<dbReference type="InterPro" id="IPR002913">
    <property type="entry name" value="START_lipid-bd_dom"/>
</dbReference>
<dbReference type="GO" id="GO:0005737">
    <property type="term" value="C:cytoplasm"/>
    <property type="evidence" value="ECO:0007669"/>
    <property type="project" value="UniProtKB-ARBA"/>
</dbReference>
<dbReference type="RefSeq" id="WP_058547244.1">
    <property type="nucleotide sequence ID" value="NZ_AQGW01000018.1"/>
</dbReference>
<dbReference type="EMBL" id="AQGW01000018">
    <property type="protein sequence ID" value="MBE0382357.1"/>
    <property type="molecule type" value="Genomic_DNA"/>
</dbReference>
<dbReference type="OrthoDB" id="5734556at2"/>
<dbReference type="PANTHER" id="PTHR19308:SF14">
    <property type="entry name" value="START DOMAIN-CONTAINING PROTEIN"/>
    <property type="match status" value="1"/>
</dbReference>
<reference evidence="2 5" key="1">
    <citation type="submission" date="2015-06" db="EMBL/GenBank/DDBJ databases">
        <title>Genome sequence of Pseudoalteromonas carrageenovora.</title>
        <authorList>
            <person name="Xie B.-B."/>
            <person name="Rong J.-C."/>
            <person name="Qin Q.-L."/>
            <person name="Zhang Y.-Z."/>
        </authorList>
    </citation>
    <scope>NUCLEOTIDE SEQUENCE [LARGE SCALE GENOMIC DNA]</scope>
    <source>
        <strain evidence="2 5">IAM 12662</strain>
    </source>
</reference>
<keyword evidence="5" id="KW-1185">Reference proteome</keyword>
<name>A0A2K4X764_PSEVC</name>
<sequence length="223" mass="25332">MNKHFCKIIKLQKCFLYTALAVSFNIKAETFWHLYKSKNGVSVYYQSHSNNTFEVKAQMSVEHVSTNDFLELLSDTDAAPQWLENVSLVEVIKHISPHENLVYSYFDSPWPVANRDSITYSCYSKINAQQSKLLIAARPNALSEKENAVRVRTLNATWLLTQQASALHIEYQIYALPSGAIPTWLNNKVGLKSTYKTLINLRNILIQKSYAATLPVIQAGKCN</sequence>
<protein>
    <recommendedName>
        <fullName evidence="1">START domain-containing protein</fullName>
    </recommendedName>
</protein>
<dbReference type="InterPro" id="IPR023393">
    <property type="entry name" value="START-like_dom_sf"/>
</dbReference>
<proteinExistence type="predicted"/>
<dbReference type="Pfam" id="PF01852">
    <property type="entry name" value="START"/>
    <property type="match status" value="1"/>
</dbReference>
<dbReference type="Proteomes" id="UP000238288">
    <property type="component" value="Chromosome PCAR9a"/>
</dbReference>
<dbReference type="InterPro" id="IPR028347">
    <property type="entry name" value="START_dom_prot"/>
</dbReference>
<feature type="domain" description="START" evidence="1">
    <location>
        <begin position="29"/>
        <end position="185"/>
    </location>
</feature>
<dbReference type="InterPro" id="IPR051213">
    <property type="entry name" value="START_lipid_transfer"/>
</dbReference>
<dbReference type="PIRSF" id="PIRSF039033">
    <property type="entry name" value="START_dom"/>
    <property type="match status" value="1"/>
</dbReference>
<dbReference type="GeneID" id="93662787"/>
<dbReference type="EMBL" id="LT965928">
    <property type="protein sequence ID" value="SOU40147.1"/>
    <property type="molecule type" value="Genomic_DNA"/>
</dbReference>
<dbReference type="PANTHER" id="PTHR19308">
    <property type="entry name" value="PHOSPHATIDYLCHOLINE TRANSFER PROTEIN"/>
    <property type="match status" value="1"/>
</dbReference>
<dbReference type="GO" id="GO:0008289">
    <property type="term" value="F:lipid binding"/>
    <property type="evidence" value="ECO:0007669"/>
    <property type="project" value="InterPro"/>
</dbReference>
<evidence type="ECO:0000259" key="1">
    <source>
        <dbReference type="PROSITE" id="PS50848"/>
    </source>
</evidence>
<dbReference type="Gene3D" id="3.30.530.20">
    <property type="match status" value="1"/>
</dbReference>
<dbReference type="Proteomes" id="UP000615003">
    <property type="component" value="Unassembled WGS sequence"/>
</dbReference>
<accession>A0A2K4X764</accession>
<dbReference type="SUPFAM" id="SSF55961">
    <property type="entry name" value="Bet v1-like"/>
    <property type="match status" value="1"/>
</dbReference>
<reference evidence="3 4" key="2">
    <citation type="submission" date="2017-11" db="EMBL/GenBank/DDBJ databases">
        <authorList>
            <person name="Han C.G."/>
        </authorList>
    </citation>
    <scope>NUCLEOTIDE SEQUENCE [LARGE SCALE GENOMIC DNA]</scope>
    <source>
        <strain evidence="4">ATCC 43555</strain>
        <strain evidence="3">ATCC43555</strain>
    </source>
</reference>
<evidence type="ECO:0000313" key="3">
    <source>
        <dbReference type="EMBL" id="SOU40147.1"/>
    </source>
</evidence>
<evidence type="ECO:0000313" key="2">
    <source>
        <dbReference type="EMBL" id="MBE0382357.1"/>
    </source>
</evidence>
<evidence type="ECO:0000313" key="5">
    <source>
        <dbReference type="Proteomes" id="UP000615003"/>
    </source>
</evidence>